<comment type="caution">
    <text evidence="2">The sequence shown here is derived from an EMBL/GenBank/DDBJ whole genome shotgun (WGS) entry which is preliminary data.</text>
</comment>
<dbReference type="EMBL" id="BLXT01008234">
    <property type="protein sequence ID" value="GFO46930.1"/>
    <property type="molecule type" value="Genomic_DNA"/>
</dbReference>
<accession>A0AAV4DS05</accession>
<proteinExistence type="predicted"/>
<sequence length="135" mass="15336">MTAACAYNYLQRESRQLNGQKDNMHTRTKSSSAPKTTHVLGNINATRTKTRRRNFSDSRTLVIFPETRTPSLEIISDTCALEIFPETRTASLEIISDKHMGYLTSLTHTGMRSSITLTCARAIFDEMHKRAQDLR</sequence>
<evidence type="ECO:0000256" key="1">
    <source>
        <dbReference type="SAM" id="MobiDB-lite"/>
    </source>
</evidence>
<organism evidence="2 3">
    <name type="scientific">Plakobranchus ocellatus</name>
    <dbReference type="NCBI Taxonomy" id="259542"/>
    <lineage>
        <taxon>Eukaryota</taxon>
        <taxon>Metazoa</taxon>
        <taxon>Spiralia</taxon>
        <taxon>Lophotrochozoa</taxon>
        <taxon>Mollusca</taxon>
        <taxon>Gastropoda</taxon>
        <taxon>Heterobranchia</taxon>
        <taxon>Euthyneura</taxon>
        <taxon>Panpulmonata</taxon>
        <taxon>Sacoglossa</taxon>
        <taxon>Placobranchoidea</taxon>
        <taxon>Plakobranchidae</taxon>
        <taxon>Plakobranchus</taxon>
    </lineage>
</organism>
<feature type="region of interest" description="Disordered" evidence="1">
    <location>
        <begin position="16"/>
        <end position="35"/>
    </location>
</feature>
<gene>
    <name evidence="2" type="ORF">PoB_007343500</name>
</gene>
<evidence type="ECO:0000313" key="2">
    <source>
        <dbReference type="EMBL" id="GFO46930.1"/>
    </source>
</evidence>
<name>A0AAV4DS05_9GAST</name>
<keyword evidence="3" id="KW-1185">Reference proteome</keyword>
<dbReference type="AlphaFoldDB" id="A0AAV4DS05"/>
<evidence type="ECO:0000313" key="3">
    <source>
        <dbReference type="Proteomes" id="UP000735302"/>
    </source>
</evidence>
<dbReference type="Proteomes" id="UP000735302">
    <property type="component" value="Unassembled WGS sequence"/>
</dbReference>
<protein>
    <submittedName>
        <fullName evidence="2">Uncharacterized protein</fullName>
    </submittedName>
</protein>
<reference evidence="2 3" key="1">
    <citation type="journal article" date="2021" name="Elife">
        <title>Chloroplast acquisition without the gene transfer in kleptoplastic sea slugs, Plakobranchus ocellatus.</title>
        <authorList>
            <person name="Maeda T."/>
            <person name="Takahashi S."/>
            <person name="Yoshida T."/>
            <person name="Shimamura S."/>
            <person name="Takaki Y."/>
            <person name="Nagai Y."/>
            <person name="Toyoda A."/>
            <person name="Suzuki Y."/>
            <person name="Arimoto A."/>
            <person name="Ishii H."/>
            <person name="Satoh N."/>
            <person name="Nishiyama T."/>
            <person name="Hasebe M."/>
            <person name="Maruyama T."/>
            <person name="Minagawa J."/>
            <person name="Obokata J."/>
            <person name="Shigenobu S."/>
        </authorList>
    </citation>
    <scope>NUCLEOTIDE SEQUENCE [LARGE SCALE GENOMIC DNA]</scope>
</reference>